<feature type="domain" description="Integrin alpha second immunoglobulin-like" evidence="6">
    <location>
        <begin position="32"/>
        <end position="166"/>
    </location>
</feature>
<evidence type="ECO:0000313" key="7">
    <source>
        <dbReference type="EMBL" id="KAF0040776.1"/>
    </source>
</evidence>
<dbReference type="PANTHER" id="PTHR23220:SF21">
    <property type="entry name" value="INTEGRIN ALPHA-11"/>
    <property type="match status" value="1"/>
</dbReference>
<evidence type="ECO:0000259" key="6">
    <source>
        <dbReference type="Pfam" id="PF20805"/>
    </source>
</evidence>
<dbReference type="GO" id="GO:0007160">
    <property type="term" value="P:cell-matrix adhesion"/>
    <property type="evidence" value="ECO:0007669"/>
    <property type="project" value="TreeGrafter"/>
</dbReference>
<gene>
    <name evidence="7" type="ORF">F2P81_006674</name>
</gene>
<dbReference type="Gene3D" id="2.60.40.1510">
    <property type="entry name" value="ntegrin, alpha v. Chain A, domain 3"/>
    <property type="match status" value="1"/>
</dbReference>
<dbReference type="InterPro" id="IPR032695">
    <property type="entry name" value="Integrin_dom_sf"/>
</dbReference>
<dbReference type="GO" id="GO:0007229">
    <property type="term" value="P:integrin-mediated signaling pathway"/>
    <property type="evidence" value="ECO:0007669"/>
    <property type="project" value="UniProtKB-KW"/>
</dbReference>
<evidence type="ECO:0000256" key="2">
    <source>
        <dbReference type="ARBA" id="ARBA00023037"/>
    </source>
</evidence>
<dbReference type="EMBL" id="VEVO01000006">
    <property type="protein sequence ID" value="KAF0040776.1"/>
    <property type="molecule type" value="Genomic_DNA"/>
</dbReference>
<keyword evidence="4" id="KW-0325">Glycoprotein</keyword>
<evidence type="ECO:0000256" key="5">
    <source>
        <dbReference type="SAM" id="MobiDB-lite"/>
    </source>
</evidence>
<keyword evidence="3" id="KW-0472">Membrane</keyword>
<dbReference type="Proteomes" id="UP000438429">
    <property type="component" value="Unassembled WGS sequence"/>
</dbReference>
<dbReference type="AlphaFoldDB" id="A0A6A4SZY7"/>
<dbReference type="GO" id="GO:0008305">
    <property type="term" value="C:integrin complex"/>
    <property type="evidence" value="ECO:0007669"/>
    <property type="project" value="TreeGrafter"/>
</dbReference>
<keyword evidence="2" id="KW-0401">Integrin</keyword>
<feature type="region of interest" description="Disordered" evidence="5">
    <location>
        <begin position="399"/>
        <end position="420"/>
    </location>
</feature>
<evidence type="ECO:0000256" key="4">
    <source>
        <dbReference type="ARBA" id="ARBA00023180"/>
    </source>
</evidence>
<dbReference type="Pfam" id="PF20805">
    <property type="entry name" value="Integrin_A_Ig_2"/>
    <property type="match status" value="1"/>
</dbReference>
<evidence type="ECO:0000256" key="3">
    <source>
        <dbReference type="ARBA" id="ARBA00023136"/>
    </source>
</evidence>
<accession>A0A6A4SZY7</accession>
<evidence type="ECO:0000256" key="1">
    <source>
        <dbReference type="ARBA" id="ARBA00004479"/>
    </source>
</evidence>
<protein>
    <recommendedName>
        <fullName evidence="6">Integrin alpha second immunoglobulin-like domain-containing protein</fullName>
    </recommendedName>
</protein>
<dbReference type="InterPro" id="IPR048285">
    <property type="entry name" value="Integrin_alpha_Ig-like_2"/>
</dbReference>
<dbReference type="SUPFAM" id="SSF69179">
    <property type="entry name" value="Integrin domains"/>
    <property type="match status" value="1"/>
</dbReference>
<reference evidence="7 8" key="1">
    <citation type="submission" date="2019-06" db="EMBL/GenBank/DDBJ databases">
        <title>Draft genomes of female and male turbot (Scophthalmus maximus).</title>
        <authorList>
            <person name="Xu H."/>
            <person name="Xu X.-W."/>
            <person name="Shao C."/>
            <person name="Chen S."/>
        </authorList>
    </citation>
    <scope>NUCLEOTIDE SEQUENCE [LARGE SCALE GENOMIC DNA]</scope>
    <source>
        <strain evidence="7">Ysfricsl-2016a</strain>
        <tissue evidence="7">Blood</tissue>
    </source>
</reference>
<name>A0A6A4SZY7_SCOMX</name>
<comment type="caution">
    <text evidence="7">The sequence shown here is derived from an EMBL/GenBank/DDBJ whole genome shotgun (WGS) entry which is preliminary data.</text>
</comment>
<proteinExistence type="predicted"/>
<sequence>METGMQSPDEGPVMDPDWPSVLRAELPFWNGCEQEDTCVPDLVLHSHTDLTDVHQFCSSRERAASWSLCGHRGASAEYVVESGRRRMVVFARLENQGENAYGAALHISTSANLLFSSLIVKDQSDIQIECYSEDRLPANQRLCNISAPFMKSLSQVSFHLEFQFSRSVFLDHVRVVMTTTSEGDEGFPDDNINDVLLPLKYQTDLLFTRDPNPPRFEITSSSSSSSSWDPPRGSSPAFNLTYYVSYTILAKGHRSVTEVSADDQELTVFHDSASQIQNLGIFSVQDVLFRADIWAVTGQGNRLVDISDYSIEQVPGCHCTLPQLPTTNQITAEDLTPLSQLNHSNSVSMAVQCRLDLPTSREVSFRSLELLTSASIQLQASSPMFLQEDRPVRQLGFFDRRRRQEEEEPPVTNGKATEEL</sequence>
<dbReference type="PANTHER" id="PTHR23220">
    <property type="entry name" value="INTEGRIN ALPHA"/>
    <property type="match status" value="1"/>
</dbReference>
<comment type="subcellular location">
    <subcellularLocation>
        <location evidence="1">Membrane</location>
        <topology evidence="1">Single-pass type I membrane protein</topology>
    </subcellularLocation>
</comment>
<dbReference type="GO" id="GO:0033627">
    <property type="term" value="P:cell adhesion mediated by integrin"/>
    <property type="evidence" value="ECO:0007669"/>
    <property type="project" value="TreeGrafter"/>
</dbReference>
<dbReference type="GO" id="GO:0009897">
    <property type="term" value="C:external side of plasma membrane"/>
    <property type="evidence" value="ECO:0007669"/>
    <property type="project" value="TreeGrafter"/>
</dbReference>
<dbReference type="GO" id="GO:0005178">
    <property type="term" value="F:integrin binding"/>
    <property type="evidence" value="ECO:0007669"/>
    <property type="project" value="TreeGrafter"/>
</dbReference>
<evidence type="ECO:0000313" key="8">
    <source>
        <dbReference type="Proteomes" id="UP000438429"/>
    </source>
</evidence>
<dbReference type="GO" id="GO:0098609">
    <property type="term" value="P:cell-cell adhesion"/>
    <property type="evidence" value="ECO:0007669"/>
    <property type="project" value="TreeGrafter"/>
</dbReference>
<organism evidence="7 8">
    <name type="scientific">Scophthalmus maximus</name>
    <name type="common">Turbot</name>
    <name type="synonym">Psetta maxima</name>
    <dbReference type="NCBI Taxonomy" id="52904"/>
    <lineage>
        <taxon>Eukaryota</taxon>
        <taxon>Metazoa</taxon>
        <taxon>Chordata</taxon>
        <taxon>Craniata</taxon>
        <taxon>Vertebrata</taxon>
        <taxon>Euteleostomi</taxon>
        <taxon>Actinopterygii</taxon>
        <taxon>Neopterygii</taxon>
        <taxon>Teleostei</taxon>
        <taxon>Neoteleostei</taxon>
        <taxon>Acanthomorphata</taxon>
        <taxon>Carangaria</taxon>
        <taxon>Pleuronectiformes</taxon>
        <taxon>Pleuronectoidei</taxon>
        <taxon>Scophthalmidae</taxon>
        <taxon>Scophthalmus</taxon>
    </lineage>
</organism>